<reference evidence="2 3" key="1">
    <citation type="submission" date="2017-10" db="EMBL/GenBank/DDBJ databases">
        <title>The draft genome sequence of Williamsia sp. BULT 1.1 isolated from the semi-arid grassland soils from South Africa.</title>
        <authorList>
            <person name="Kabwe M.H."/>
            <person name="Govender N."/>
            <person name="Mutseka Lunga P."/>
            <person name="Vikram S."/>
            <person name="Makhalanyane T.P."/>
        </authorList>
    </citation>
    <scope>NUCLEOTIDE SEQUENCE [LARGE SCALE GENOMIC DNA]</scope>
    <source>
        <strain evidence="2 3">BULT 1.1</strain>
    </source>
</reference>
<feature type="domain" description="FAS1-like dehydratase" evidence="1">
    <location>
        <begin position="5"/>
        <end position="148"/>
    </location>
</feature>
<dbReference type="Pfam" id="PF13452">
    <property type="entry name" value="FAS1_DH_region"/>
    <property type="match status" value="1"/>
</dbReference>
<protein>
    <recommendedName>
        <fullName evidence="1">FAS1-like dehydratase domain-containing protein</fullName>
    </recommendedName>
</protein>
<name>A0A2G3PGG4_WILMA</name>
<proteinExistence type="predicted"/>
<dbReference type="InterPro" id="IPR029069">
    <property type="entry name" value="HotDog_dom_sf"/>
</dbReference>
<evidence type="ECO:0000259" key="1">
    <source>
        <dbReference type="Pfam" id="PF13452"/>
    </source>
</evidence>
<dbReference type="InterPro" id="IPR039569">
    <property type="entry name" value="FAS1-like_DH_region"/>
</dbReference>
<dbReference type="EMBL" id="PEBD01000011">
    <property type="protein sequence ID" value="PHV64898.1"/>
    <property type="molecule type" value="Genomic_DNA"/>
</dbReference>
<accession>A0A2G3PGG4</accession>
<dbReference type="Proteomes" id="UP000225108">
    <property type="component" value="Unassembled WGS sequence"/>
</dbReference>
<evidence type="ECO:0000313" key="3">
    <source>
        <dbReference type="Proteomes" id="UP000225108"/>
    </source>
</evidence>
<organism evidence="2 3">
    <name type="scientific">Williamsia marianensis</name>
    <dbReference type="NCBI Taxonomy" id="85044"/>
    <lineage>
        <taxon>Bacteria</taxon>
        <taxon>Bacillati</taxon>
        <taxon>Actinomycetota</taxon>
        <taxon>Actinomycetes</taxon>
        <taxon>Mycobacteriales</taxon>
        <taxon>Nocardiaceae</taxon>
        <taxon>Williamsia</taxon>
    </lineage>
</organism>
<sequence>MRRAVGSVIDWRVSYPIGDSDIRRWSVAVCYPEEAEMAVVSSQGVRIAPDEFNPFAWGVNDRRSPPVRIDPGDTDRPEKMIGVRGPGLKYQVAGGLDVEYGSPMQVGDVIRSDVRLVGYTERVGRNGPMLFTVTEDIWIDQHGRWIKTIFETSIRYGR</sequence>
<dbReference type="Gene3D" id="3.10.129.10">
    <property type="entry name" value="Hotdog Thioesterase"/>
    <property type="match status" value="1"/>
</dbReference>
<gene>
    <name evidence="2" type="ORF">CSW57_21770</name>
</gene>
<dbReference type="AlphaFoldDB" id="A0A2G3PGG4"/>
<dbReference type="SUPFAM" id="SSF54637">
    <property type="entry name" value="Thioesterase/thiol ester dehydrase-isomerase"/>
    <property type="match status" value="1"/>
</dbReference>
<evidence type="ECO:0000313" key="2">
    <source>
        <dbReference type="EMBL" id="PHV64898.1"/>
    </source>
</evidence>
<comment type="caution">
    <text evidence="2">The sequence shown here is derived from an EMBL/GenBank/DDBJ whole genome shotgun (WGS) entry which is preliminary data.</text>
</comment>